<keyword evidence="4" id="KW-0472">Membrane</keyword>
<proteinExistence type="predicted"/>
<protein>
    <submittedName>
        <fullName evidence="6">Uncharacterized protein</fullName>
    </submittedName>
</protein>
<comment type="subcellular location">
    <subcellularLocation>
        <location evidence="1">Golgi apparatus membrane</location>
        <topology evidence="1">Peripheral membrane protein</topology>
        <orientation evidence="1">Cytoplasmic side</orientation>
    </subcellularLocation>
</comment>
<reference evidence="6 7" key="1">
    <citation type="submission" date="2016-07" db="EMBL/GenBank/DDBJ databases">
        <title>Enhancement of antibiotic productionsby engineered nitrateutilization in actinobacteria.</title>
        <authorList>
            <person name="Meng S.C."/>
        </authorList>
    </citation>
    <scope>NUCLEOTIDE SEQUENCE [LARGE SCALE GENOMIC DNA]</scope>
    <source>
        <strain evidence="6 7">NRRL 2936</strain>
    </source>
</reference>
<dbReference type="KEGG" id="sls:SLINC_1104"/>
<dbReference type="Gene3D" id="1.10.3630.10">
    <property type="entry name" value="yeast vps74-n-term truncation variant domain like"/>
    <property type="match status" value="1"/>
</dbReference>
<gene>
    <name evidence="6" type="ORF">SLINC_1104</name>
</gene>
<evidence type="ECO:0000256" key="5">
    <source>
        <dbReference type="SAM" id="MobiDB-lite"/>
    </source>
</evidence>
<organism evidence="6 7">
    <name type="scientific">Streptomyces lincolnensis</name>
    <dbReference type="NCBI Taxonomy" id="1915"/>
    <lineage>
        <taxon>Bacteria</taxon>
        <taxon>Bacillati</taxon>
        <taxon>Actinomycetota</taxon>
        <taxon>Actinomycetes</taxon>
        <taxon>Kitasatosporales</taxon>
        <taxon>Streptomycetaceae</taxon>
        <taxon>Streptomyces</taxon>
    </lineage>
</organism>
<evidence type="ECO:0000256" key="1">
    <source>
        <dbReference type="ARBA" id="ARBA00004255"/>
    </source>
</evidence>
<dbReference type="GO" id="GO:0012505">
    <property type="term" value="C:endomembrane system"/>
    <property type="evidence" value="ECO:0007669"/>
    <property type="project" value="UniProtKB-ARBA"/>
</dbReference>
<evidence type="ECO:0000256" key="4">
    <source>
        <dbReference type="ARBA" id="ARBA00023136"/>
    </source>
</evidence>
<sequence>MLDRLVERGLLRREDKKTLDVFRTTVTRAADTRHAEALVGRVRAALVDGVEPDARTATVIGLLSASGTLPSLHRSVPWSGTVHQRAKRLEQASWGAKRSTPRPPTEQARSAPERAVSLSGSV</sequence>
<evidence type="ECO:0000256" key="3">
    <source>
        <dbReference type="ARBA" id="ARBA00023121"/>
    </source>
</evidence>
<evidence type="ECO:0000313" key="6">
    <source>
        <dbReference type="EMBL" id="ANS63328.1"/>
    </source>
</evidence>
<keyword evidence="2" id="KW-0333">Golgi apparatus</keyword>
<evidence type="ECO:0000313" key="7">
    <source>
        <dbReference type="Proteomes" id="UP000092598"/>
    </source>
</evidence>
<dbReference type="GO" id="GO:0005737">
    <property type="term" value="C:cytoplasm"/>
    <property type="evidence" value="ECO:0007669"/>
    <property type="project" value="UniProtKB-ARBA"/>
</dbReference>
<dbReference type="InterPro" id="IPR008628">
    <property type="entry name" value="GPP34-like"/>
</dbReference>
<keyword evidence="3" id="KW-0446">Lipid-binding</keyword>
<name>A0A1B1M3W0_STRLN</name>
<dbReference type="InterPro" id="IPR038261">
    <property type="entry name" value="GPP34-like_sf"/>
</dbReference>
<feature type="region of interest" description="Disordered" evidence="5">
    <location>
        <begin position="73"/>
        <end position="122"/>
    </location>
</feature>
<dbReference type="RefSeq" id="WP_225988259.1">
    <property type="nucleotide sequence ID" value="NZ_CP016438.1"/>
</dbReference>
<dbReference type="Proteomes" id="UP000092598">
    <property type="component" value="Chromosome"/>
</dbReference>
<evidence type="ECO:0000256" key="2">
    <source>
        <dbReference type="ARBA" id="ARBA00023034"/>
    </source>
</evidence>
<dbReference type="STRING" id="1915.SLINC_1104"/>
<dbReference type="EMBL" id="CP016438">
    <property type="protein sequence ID" value="ANS63328.1"/>
    <property type="molecule type" value="Genomic_DNA"/>
</dbReference>
<dbReference type="AlphaFoldDB" id="A0A1B1M3W0"/>
<dbReference type="GO" id="GO:0070273">
    <property type="term" value="F:phosphatidylinositol-4-phosphate binding"/>
    <property type="evidence" value="ECO:0007669"/>
    <property type="project" value="InterPro"/>
</dbReference>
<dbReference type="Pfam" id="PF05719">
    <property type="entry name" value="GPP34"/>
    <property type="match status" value="1"/>
</dbReference>
<keyword evidence="7" id="KW-1185">Reference proteome</keyword>
<accession>A0A1B1M3W0</accession>